<dbReference type="PANTHER" id="PTHR19134:SF449">
    <property type="entry name" value="TYROSINE-PROTEIN PHOSPHATASE 1"/>
    <property type="match status" value="1"/>
</dbReference>
<dbReference type="InterPro" id="IPR000242">
    <property type="entry name" value="PTP_cat"/>
</dbReference>
<reference evidence="4 5" key="1">
    <citation type="submission" date="2022-05" db="EMBL/GenBank/DDBJ databases">
        <authorList>
            <person name="Park J.-S."/>
        </authorList>
    </citation>
    <scope>NUCLEOTIDE SEQUENCE [LARGE SCALE GENOMIC DNA]</scope>
    <source>
        <strain evidence="4 5">2012CJ34-2</strain>
    </source>
</reference>
<dbReference type="InterPro" id="IPR050348">
    <property type="entry name" value="Protein-Tyr_Phosphatase"/>
</dbReference>
<dbReference type="EMBL" id="JAMFLX010000002">
    <property type="protein sequence ID" value="MCL6268799.1"/>
    <property type="molecule type" value="Genomic_DNA"/>
</dbReference>
<protein>
    <recommendedName>
        <fullName evidence="6">Protein-tyrosine-phosphatase</fullName>
    </recommendedName>
</protein>
<dbReference type="PROSITE" id="PS00383">
    <property type="entry name" value="TYR_PHOSPHATASE_1"/>
    <property type="match status" value="1"/>
</dbReference>
<dbReference type="CDD" id="cd00047">
    <property type="entry name" value="PTPc"/>
    <property type="match status" value="1"/>
</dbReference>
<evidence type="ECO:0000313" key="5">
    <source>
        <dbReference type="Proteomes" id="UP001203338"/>
    </source>
</evidence>
<name>A0ABT0PBR8_9GAMM</name>
<dbReference type="Proteomes" id="UP001203338">
    <property type="component" value="Unassembled WGS sequence"/>
</dbReference>
<dbReference type="InterPro" id="IPR003595">
    <property type="entry name" value="Tyr_Pase_cat"/>
</dbReference>
<comment type="caution">
    <text evidence="4">The sequence shown here is derived from an EMBL/GenBank/DDBJ whole genome shotgun (WGS) entry which is preliminary data.</text>
</comment>
<keyword evidence="5" id="KW-1185">Reference proteome</keyword>
<feature type="domain" description="Tyrosine-protein phosphatase" evidence="2">
    <location>
        <begin position="365"/>
        <end position="608"/>
    </location>
</feature>
<proteinExistence type="predicted"/>
<evidence type="ECO:0008006" key="6">
    <source>
        <dbReference type="Google" id="ProtNLM"/>
    </source>
</evidence>
<accession>A0ABT0PBR8</accession>
<dbReference type="SMART" id="SM00194">
    <property type="entry name" value="PTPc"/>
    <property type="match status" value="1"/>
</dbReference>
<feature type="region of interest" description="Disordered" evidence="1">
    <location>
        <begin position="105"/>
        <end position="127"/>
    </location>
</feature>
<dbReference type="Gene3D" id="3.90.190.10">
    <property type="entry name" value="Protein tyrosine phosphatase superfamily"/>
    <property type="match status" value="1"/>
</dbReference>
<dbReference type="InterPro" id="IPR029021">
    <property type="entry name" value="Prot-tyrosine_phosphatase-like"/>
</dbReference>
<organism evidence="4 5">
    <name type="scientific">Parendozoicomonas callyspongiae</name>
    <dbReference type="NCBI Taxonomy" id="2942213"/>
    <lineage>
        <taxon>Bacteria</taxon>
        <taxon>Pseudomonadati</taxon>
        <taxon>Pseudomonadota</taxon>
        <taxon>Gammaproteobacteria</taxon>
        <taxon>Oceanospirillales</taxon>
        <taxon>Endozoicomonadaceae</taxon>
        <taxon>Parendozoicomonas</taxon>
    </lineage>
</organism>
<evidence type="ECO:0000259" key="3">
    <source>
        <dbReference type="PROSITE" id="PS50056"/>
    </source>
</evidence>
<dbReference type="SMART" id="SM00404">
    <property type="entry name" value="PTPc_motif"/>
    <property type="match status" value="1"/>
</dbReference>
<feature type="compositionally biased region" description="Low complexity" evidence="1">
    <location>
        <begin position="113"/>
        <end position="127"/>
    </location>
</feature>
<feature type="domain" description="Tyrosine specific protein phosphatases" evidence="3">
    <location>
        <begin position="521"/>
        <end position="587"/>
    </location>
</feature>
<dbReference type="PANTHER" id="PTHR19134">
    <property type="entry name" value="RECEPTOR-TYPE TYROSINE-PROTEIN PHOSPHATASE"/>
    <property type="match status" value="1"/>
</dbReference>
<dbReference type="PROSITE" id="PS50056">
    <property type="entry name" value="TYR_PHOSPHATASE_2"/>
    <property type="match status" value="1"/>
</dbReference>
<dbReference type="RefSeq" id="WP_249697629.1">
    <property type="nucleotide sequence ID" value="NZ_JAMFLX010000002.1"/>
</dbReference>
<dbReference type="SUPFAM" id="SSF52799">
    <property type="entry name" value="(Phosphotyrosine protein) phosphatases II"/>
    <property type="match status" value="1"/>
</dbReference>
<evidence type="ECO:0000256" key="1">
    <source>
        <dbReference type="SAM" id="MobiDB-lite"/>
    </source>
</evidence>
<evidence type="ECO:0000313" key="4">
    <source>
        <dbReference type="EMBL" id="MCL6268799.1"/>
    </source>
</evidence>
<dbReference type="InterPro" id="IPR000387">
    <property type="entry name" value="Tyr_Pase_dom"/>
</dbReference>
<evidence type="ECO:0000259" key="2">
    <source>
        <dbReference type="PROSITE" id="PS50055"/>
    </source>
</evidence>
<gene>
    <name evidence="4" type="ORF">M3P05_02390</name>
</gene>
<dbReference type="PROSITE" id="PS50055">
    <property type="entry name" value="TYR_PHOSPHATASE_PTP"/>
    <property type="match status" value="1"/>
</dbReference>
<dbReference type="InterPro" id="IPR016130">
    <property type="entry name" value="Tyr_Pase_AS"/>
</dbReference>
<dbReference type="Pfam" id="PF00102">
    <property type="entry name" value="Y_phosphatase"/>
    <property type="match status" value="1"/>
</dbReference>
<sequence>MGTVNGSGPIQVDTALKQLEGLNKDDEVRIVKGKNGEFQIKTGQAKGRFKLLSILPGIAKVITLRQQTRLVDQLQVLNPQTKTALSQRKAATVEVARNLLLQVQQSTPNQTEPTSQASTPATSASPKSELDKLYLLAKGGDTSARLQDALSQTEDLQFVKTLEEELNKIKYQITADPKSQSSKNYSAVKIRAAQLTGLELAKQARNKRTANTEKTIAKQISQTTFSARKDLNGQLKNKALSQAQLYLKEHPLELSADESTVADFHLKKFEGKVENQDEFRARFIEALRGGLGYTDDIFHADAAEIRETGDLDKYDRGMPHLINQVQIGADISRTAFSTNAKHFSELKTKAEALNIKHVDIPKKLSRFGNIESPADTNVPITLQASDGNYYDYPGKIHANRVTVAGKKRAIATQYPKNNNKLDKKTDDTRANSHAMGVLWRMTLQQGTQVIIDLTQKIDGHKAYYPTEPGDTKHYDGMEITLINQDGAHSTYQVTDSRTGETGEISRYHYQDWKDKTPLTPDKLYQLANYISDDSIQNLAMHCTAGVGRTGTAFVAANLLDLIRRGQVTEENLDETIDSLIMQMREERGENAVQTGPQRKSLHEMFHYIKENNLP</sequence>